<protein>
    <submittedName>
        <fullName evidence="1">Uncharacterized protein</fullName>
    </submittedName>
</protein>
<organism evidence="1">
    <name type="scientific">Siphoviridae sp. ctmxA102</name>
    <dbReference type="NCBI Taxonomy" id="2825657"/>
    <lineage>
        <taxon>Viruses</taxon>
        <taxon>Duplodnaviria</taxon>
        <taxon>Heunggongvirae</taxon>
        <taxon>Uroviricota</taxon>
        <taxon>Caudoviricetes</taxon>
    </lineage>
</organism>
<dbReference type="EMBL" id="BK015943">
    <property type="protein sequence ID" value="DAF86386.1"/>
    <property type="molecule type" value="Genomic_DNA"/>
</dbReference>
<sequence length="123" mass="13826">MRVFSQLDTNEALDVAIEITPAISNIVEDENLVAELRKTMPEGEATKAAVMHFGMTKIVHLMPILLKTHRDDVYSILTPFNGMSADEIGKQNFVKTCMQVRSLVQDKGFMDFFKSSLDGEQNM</sequence>
<name>A0A8S5TVY4_9CAUD</name>
<reference evidence="1" key="1">
    <citation type="journal article" date="2021" name="Proc. Natl. Acad. Sci. U.S.A.">
        <title>A Catalog of Tens of Thousands of Viruses from Human Metagenomes Reveals Hidden Associations with Chronic Diseases.</title>
        <authorList>
            <person name="Tisza M.J."/>
            <person name="Buck C.B."/>
        </authorList>
    </citation>
    <scope>NUCLEOTIDE SEQUENCE</scope>
    <source>
        <strain evidence="1">CtmxA102</strain>
    </source>
</reference>
<evidence type="ECO:0000313" key="1">
    <source>
        <dbReference type="EMBL" id="DAF86386.1"/>
    </source>
</evidence>
<accession>A0A8S5TVY4</accession>
<proteinExistence type="predicted"/>